<evidence type="ECO:0000313" key="5">
    <source>
        <dbReference type="Proteomes" id="UP001501586"/>
    </source>
</evidence>
<evidence type="ECO:0000256" key="1">
    <source>
        <dbReference type="ARBA" id="ARBA00008898"/>
    </source>
</evidence>
<dbReference type="Pfam" id="PF01613">
    <property type="entry name" value="Flavin_Reduct"/>
    <property type="match status" value="1"/>
</dbReference>
<dbReference type="EMBL" id="BAABAZ010000004">
    <property type="protein sequence ID" value="GAA4283742.1"/>
    <property type="molecule type" value="Genomic_DNA"/>
</dbReference>
<feature type="domain" description="Flavin reductase like" evidence="3">
    <location>
        <begin position="16"/>
        <end position="159"/>
    </location>
</feature>
<dbReference type="RefSeq" id="WP_236863811.1">
    <property type="nucleotide sequence ID" value="NZ_BAABAZ010000004.1"/>
</dbReference>
<dbReference type="Proteomes" id="UP001501586">
    <property type="component" value="Unassembled WGS sequence"/>
</dbReference>
<accession>A0ABP8EIG7</accession>
<evidence type="ECO:0000256" key="2">
    <source>
        <dbReference type="ARBA" id="ARBA00023002"/>
    </source>
</evidence>
<dbReference type="SMART" id="SM00903">
    <property type="entry name" value="Flavin_Reduct"/>
    <property type="match status" value="1"/>
</dbReference>
<dbReference type="InterPro" id="IPR050268">
    <property type="entry name" value="NADH-dep_flavin_reductase"/>
</dbReference>
<organism evidence="4 5">
    <name type="scientific">Brevibacterium daeguense</name>
    <dbReference type="NCBI Taxonomy" id="909936"/>
    <lineage>
        <taxon>Bacteria</taxon>
        <taxon>Bacillati</taxon>
        <taxon>Actinomycetota</taxon>
        <taxon>Actinomycetes</taxon>
        <taxon>Micrococcales</taxon>
        <taxon>Brevibacteriaceae</taxon>
        <taxon>Brevibacterium</taxon>
    </lineage>
</organism>
<dbReference type="GO" id="GO:0004497">
    <property type="term" value="F:monooxygenase activity"/>
    <property type="evidence" value="ECO:0007669"/>
    <property type="project" value="UniProtKB-KW"/>
</dbReference>
<sequence length="168" mass="17972">MSGYTDISPERMREVMGSFCSGITIITADAAEGPAGFTCQSFTSLSLEPPLVAFNPARTSSSWPKIRQVGSFCVNILGADQQQLARTFAKSGIDKFAGVEHRPSEFGNPILDAALAWIDCTLYAEYDGGDHTIVVGKVEGMHALEDVDPLLFFRGAYASLEKAPTSGS</sequence>
<dbReference type="SUPFAM" id="SSF50475">
    <property type="entry name" value="FMN-binding split barrel"/>
    <property type="match status" value="1"/>
</dbReference>
<evidence type="ECO:0000313" key="4">
    <source>
        <dbReference type="EMBL" id="GAA4283742.1"/>
    </source>
</evidence>
<dbReference type="Gene3D" id="2.30.110.10">
    <property type="entry name" value="Electron Transport, Fmn-binding Protein, Chain A"/>
    <property type="match status" value="1"/>
</dbReference>
<gene>
    <name evidence="4" type="primary">hsaB</name>
    <name evidence="4" type="ORF">GCM10022261_12730</name>
</gene>
<comment type="similarity">
    <text evidence="1">Belongs to the non-flavoprotein flavin reductase family.</text>
</comment>
<evidence type="ECO:0000259" key="3">
    <source>
        <dbReference type="SMART" id="SM00903"/>
    </source>
</evidence>
<name>A0ABP8EIG7_9MICO</name>
<dbReference type="PANTHER" id="PTHR30466:SF11">
    <property type="entry name" value="FLAVIN-DEPENDENT MONOOXYGENASE, REDUCTASE SUBUNIT HSAB"/>
    <property type="match status" value="1"/>
</dbReference>
<protein>
    <submittedName>
        <fullName evidence="4">Flavin-dependent monooxygenase reductase subunit HsaB</fullName>
    </submittedName>
</protein>
<dbReference type="InterPro" id="IPR002563">
    <property type="entry name" value="Flavin_Rdtase-like_dom"/>
</dbReference>
<keyword evidence="4" id="KW-0503">Monooxygenase</keyword>
<reference evidence="5" key="1">
    <citation type="journal article" date="2019" name="Int. J. Syst. Evol. Microbiol.">
        <title>The Global Catalogue of Microorganisms (GCM) 10K type strain sequencing project: providing services to taxonomists for standard genome sequencing and annotation.</title>
        <authorList>
            <consortium name="The Broad Institute Genomics Platform"/>
            <consortium name="The Broad Institute Genome Sequencing Center for Infectious Disease"/>
            <person name="Wu L."/>
            <person name="Ma J."/>
        </authorList>
    </citation>
    <scope>NUCLEOTIDE SEQUENCE [LARGE SCALE GENOMIC DNA]</scope>
    <source>
        <strain evidence="5">JCM 17458</strain>
    </source>
</reference>
<proteinExistence type="inferred from homology"/>
<dbReference type="PANTHER" id="PTHR30466">
    <property type="entry name" value="FLAVIN REDUCTASE"/>
    <property type="match status" value="1"/>
</dbReference>
<dbReference type="InterPro" id="IPR012349">
    <property type="entry name" value="Split_barrel_FMN-bd"/>
</dbReference>
<keyword evidence="2" id="KW-0560">Oxidoreductase</keyword>
<comment type="caution">
    <text evidence="4">The sequence shown here is derived from an EMBL/GenBank/DDBJ whole genome shotgun (WGS) entry which is preliminary data.</text>
</comment>
<keyword evidence="5" id="KW-1185">Reference proteome</keyword>